<dbReference type="PANTHER" id="PTHR45036">
    <property type="entry name" value="METHYLTRANSFERASE LIKE 7B"/>
    <property type="match status" value="1"/>
</dbReference>
<dbReference type="OrthoDB" id="323463at2"/>
<dbReference type="AlphaFoldDB" id="A0A2T5MK47"/>
<dbReference type="CDD" id="cd02440">
    <property type="entry name" value="AdoMet_MTases"/>
    <property type="match status" value="1"/>
</dbReference>
<dbReference type="EMBL" id="QANS01000001">
    <property type="protein sequence ID" value="PTU32919.1"/>
    <property type="molecule type" value="Genomic_DNA"/>
</dbReference>
<keyword evidence="2" id="KW-1185">Reference proteome</keyword>
<sequence>MSSSTSESKAAPRYLIVDRAWIRRPSRTHYMRHIATVLPQAIGRLIERLQLVHSSRVLDFGCADQPYRNFFSDDVKYIGADLQGNALAEVVIDASGRLGVEDNTVDAVLSTQVLEHVGDPAVYLSESLRVLKPGGQLLLSTHGMMVLHRDPVDYWRWTSDGLRHAVEQAGFEVIHFEGLMGLGATGVQFLQDATVLKLPRFMQRAYIMIMQCFVTLADRLDNDQSKALNALVFAVIARKPSAEKTS</sequence>
<evidence type="ECO:0000313" key="1">
    <source>
        <dbReference type="EMBL" id="PTU32919.1"/>
    </source>
</evidence>
<dbReference type="InterPro" id="IPR052356">
    <property type="entry name" value="Thiol_S-MT"/>
</dbReference>
<dbReference type="Proteomes" id="UP000244248">
    <property type="component" value="Unassembled WGS sequence"/>
</dbReference>
<dbReference type="SUPFAM" id="SSF53335">
    <property type="entry name" value="S-adenosyl-L-methionine-dependent methyltransferases"/>
    <property type="match status" value="1"/>
</dbReference>
<evidence type="ECO:0008006" key="3">
    <source>
        <dbReference type="Google" id="ProtNLM"/>
    </source>
</evidence>
<dbReference type="Pfam" id="PF13489">
    <property type="entry name" value="Methyltransf_23"/>
    <property type="match status" value="1"/>
</dbReference>
<comment type="caution">
    <text evidence="1">The sequence shown here is derived from an EMBL/GenBank/DDBJ whole genome shotgun (WGS) entry which is preliminary data.</text>
</comment>
<dbReference type="PANTHER" id="PTHR45036:SF1">
    <property type="entry name" value="METHYLTRANSFERASE LIKE 7A"/>
    <property type="match status" value="1"/>
</dbReference>
<dbReference type="RefSeq" id="WP_107938627.1">
    <property type="nucleotide sequence ID" value="NZ_QANS01000001.1"/>
</dbReference>
<evidence type="ECO:0000313" key="2">
    <source>
        <dbReference type="Proteomes" id="UP000244248"/>
    </source>
</evidence>
<accession>A0A2T5MK47</accession>
<name>A0A2T5MK47_9GAMM</name>
<gene>
    <name evidence="1" type="ORF">CJD38_02050</name>
</gene>
<dbReference type="Gene3D" id="3.40.50.150">
    <property type="entry name" value="Vaccinia Virus protein VP39"/>
    <property type="match status" value="1"/>
</dbReference>
<reference evidence="1 2" key="1">
    <citation type="submission" date="2018-04" db="EMBL/GenBank/DDBJ databases">
        <title>Novel species isolated from glacier.</title>
        <authorList>
            <person name="Liu Q."/>
            <person name="Xin Y.-H."/>
        </authorList>
    </citation>
    <scope>NUCLEOTIDE SEQUENCE [LARGE SCALE GENOMIC DNA]</scope>
    <source>
        <strain evidence="1 2">GT1R17</strain>
    </source>
</reference>
<dbReference type="InterPro" id="IPR029063">
    <property type="entry name" value="SAM-dependent_MTases_sf"/>
</dbReference>
<protein>
    <recommendedName>
        <fullName evidence="3">Methyltransferase type 11 domain-containing protein</fullName>
    </recommendedName>
</protein>
<organism evidence="1 2">
    <name type="scientific">Stenotrophobium rhamnosiphilum</name>
    <dbReference type="NCBI Taxonomy" id="2029166"/>
    <lineage>
        <taxon>Bacteria</taxon>
        <taxon>Pseudomonadati</taxon>
        <taxon>Pseudomonadota</taxon>
        <taxon>Gammaproteobacteria</taxon>
        <taxon>Nevskiales</taxon>
        <taxon>Nevskiaceae</taxon>
        <taxon>Stenotrophobium</taxon>
    </lineage>
</organism>
<proteinExistence type="predicted"/>